<reference evidence="1 2" key="2">
    <citation type="submission" date="2016-03" db="EMBL/GenBank/DDBJ databases">
        <title>New uncultured bacterium of the family Gallionellaceae from acid mine drainage: description and reconstruction of genome based on metagenomic analysis of microbial community.</title>
        <authorList>
            <person name="Kadnikov V."/>
            <person name="Ivasenko D."/>
            <person name="Beletsky A."/>
            <person name="Mardanov A."/>
            <person name="Danilova E."/>
            <person name="Pimenov N."/>
            <person name="Karnachuk O."/>
            <person name="Ravin N."/>
        </authorList>
    </citation>
    <scope>NUCLEOTIDE SEQUENCE [LARGE SCALE GENOMIC DNA]</scope>
    <source>
        <strain evidence="1">ShG14-8</strain>
    </source>
</reference>
<dbReference type="AlphaFoldDB" id="A0A139BPU4"/>
<organism evidence="1 2">
    <name type="scientific">Candidatus Gallionella acididurans</name>
    <dbReference type="NCBI Taxonomy" id="1796491"/>
    <lineage>
        <taxon>Bacteria</taxon>
        <taxon>Pseudomonadati</taxon>
        <taxon>Pseudomonadota</taxon>
        <taxon>Betaproteobacteria</taxon>
        <taxon>Nitrosomonadales</taxon>
        <taxon>Gallionellaceae</taxon>
        <taxon>Gallionella</taxon>
    </lineage>
</organism>
<dbReference type="InterPro" id="IPR038573">
    <property type="entry name" value="BrnT_sf"/>
</dbReference>
<dbReference type="Pfam" id="PF04365">
    <property type="entry name" value="BrnT_toxin"/>
    <property type="match status" value="1"/>
</dbReference>
<dbReference type="PATRIC" id="fig|1796491.3.peg.3133"/>
<dbReference type="Gene3D" id="3.10.450.530">
    <property type="entry name" value="Ribonuclease toxin, BrnT, of type II toxin-antitoxin system"/>
    <property type="match status" value="1"/>
</dbReference>
<dbReference type="InterPro" id="IPR007460">
    <property type="entry name" value="BrnT_toxin"/>
</dbReference>
<evidence type="ECO:0000313" key="2">
    <source>
        <dbReference type="Proteomes" id="UP000070578"/>
    </source>
</evidence>
<comment type="caution">
    <text evidence="1">The sequence shown here is derived from an EMBL/GenBank/DDBJ whole genome shotgun (WGS) entry which is preliminary data.</text>
</comment>
<protein>
    <submittedName>
        <fullName evidence="1">Protein containing DUF497</fullName>
    </submittedName>
</protein>
<reference evidence="1 2" key="1">
    <citation type="submission" date="2016-02" db="EMBL/GenBank/DDBJ databases">
        <authorList>
            <person name="Wen L."/>
            <person name="He K."/>
            <person name="Yang H."/>
        </authorList>
    </citation>
    <scope>NUCLEOTIDE SEQUENCE [LARGE SCALE GENOMIC DNA]</scope>
    <source>
        <strain evidence="1">ShG14-8</strain>
    </source>
</reference>
<sequence>MIDLAKITDFDWDDGNARKNDKHGVSMAESEQAFFNEPLLLIADTKHSQGEPRYHALGKTDEGRALHITFTLRNGGEKLRVISARDMHKKERSIYEQTT</sequence>
<dbReference type="Proteomes" id="UP000070578">
    <property type="component" value="Unassembled WGS sequence"/>
</dbReference>
<dbReference type="EMBL" id="LSLI01000107">
    <property type="protein sequence ID" value="KXS31021.1"/>
    <property type="molecule type" value="Genomic_DNA"/>
</dbReference>
<gene>
    <name evidence="1" type="ORF">AWT59_2861</name>
</gene>
<evidence type="ECO:0000313" key="1">
    <source>
        <dbReference type="EMBL" id="KXS31021.1"/>
    </source>
</evidence>
<proteinExistence type="predicted"/>
<name>A0A139BPU4_9PROT</name>
<accession>A0A139BPU4</accession>